<evidence type="ECO:0000256" key="5">
    <source>
        <dbReference type="ARBA" id="ARBA00023136"/>
    </source>
</evidence>
<dbReference type="STRING" id="37653.A0A0L8G558"/>
<dbReference type="GO" id="GO:0012505">
    <property type="term" value="C:endomembrane system"/>
    <property type="evidence" value="ECO:0007669"/>
    <property type="project" value="TreeGrafter"/>
</dbReference>
<keyword evidence="5 7" id="KW-0472">Membrane</keyword>
<proteinExistence type="inferred from homology"/>
<evidence type="ECO:0000256" key="7">
    <source>
        <dbReference type="SAM" id="Phobius"/>
    </source>
</evidence>
<feature type="region of interest" description="Disordered" evidence="6">
    <location>
        <begin position="51"/>
        <end position="74"/>
    </location>
</feature>
<dbReference type="KEGG" id="obi:106879069"/>
<dbReference type="GO" id="GO:0008104">
    <property type="term" value="P:intracellular protein localization"/>
    <property type="evidence" value="ECO:0007669"/>
    <property type="project" value="TreeGrafter"/>
</dbReference>
<gene>
    <name evidence="8" type="ORF">OCBIM_22039947mg</name>
</gene>
<dbReference type="Pfam" id="PF14778">
    <property type="entry name" value="ODR4-like"/>
    <property type="match status" value="1"/>
</dbReference>
<dbReference type="InterPro" id="IPR029454">
    <property type="entry name" value="ODR-4-like"/>
</dbReference>
<keyword evidence="3 7" id="KW-0812">Transmembrane</keyword>
<evidence type="ECO:0000313" key="8">
    <source>
        <dbReference type="EMBL" id="KOF72156.1"/>
    </source>
</evidence>
<evidence type="ECO:0000256" key="2">
    <source>
        <dbReference type="ARBA" id="ARBA00010131"/>
    </source>
</evidence>
<keyword evidence="4 7" id="KW-1133">Transmembrane helix</keyword>
<accession>A0A0L8G558</accession>
<organism evidence="8">
    <name type="scientific">Octopus bimaculoides</name>
    <name type="common">California two-spotted octopus</name>
    <dbReference type="NCBI Taxonomy" id="37653"/>
    <lineage>
        <taxon>Eukaryota</taxon>
        <taxon>Metazoa</taxon>
        <taxon>Spiralia</taxon>
        <taxon>Lophotrochozoa</taxon>
        <taxon>Mollusca</taxon>
        <taxon>Cephalopoda</taxon>
        <taxon>Coleoidea</taxon>
        <taxon>Octopodiformes</taxon>
        <taxon>Octopoda</taxon>
        <taxon>Incirrata</taxon>
        <taxon>Octopodidae</taxon>
        <taxon>Octopus</taxon>
    </lineage>
</organism>
<comment type="subcellular location">
    <subcellularLocation>
        <location evidence="1">Membrane</location>
    </subcellularLocation>
</comment>
<dbReference type="OMA" id="FNEPPRR"/>
<evidence type="ECO:0008006" key="9">
    <source>
        <dbReference type="Google" id="ProtNLM"/>
    </source>
</evidence>
<protein>
    <recommendedName>
        <fullName evidence="9">Protein odr-4 homolog</fullName>
    </recommendedName>
</protein>
<evidence type="ECO:0000256" key="3">
    <source>
        <dbReference type="ARBA" id="ARBA00022692"/>
    </source>
</evidence>
<evidence type="ECO:0000256" key="4">
    <source>
        <dbReference type="ARBA" id="ARBA00022989"/>
    </source>
</evidence>
<dbReference type="OrthoDB" id="21458at2759"/>
<dbReference type="GO" id="GO:0016020">
    <property type="term" value="C:membrane"/>
    <property type="evidence" value="ECO:0007669"/>
    <property type="project" value="UniProtKB-SubCell"/>
</dbReference>
<dbReference type="AlphaFoldDB" id="A0A0L8G558"/>
<dbReference type="PANTHER" id="PTHR33966">
    <property type="entry name" value="PROTEIN ODR-4 HOMOLOG"/>
    <property type="match status" value="1"/>
</dbReference>
<reference evidence="8" key="1">
    <citation type="submission" date="2015-07" db="EMBL/GenBank/DDBJ databases">
        <title>MeaNS - Measles Nucleotide Surveillance Program.</title>
        <authorList>
            <person name="Tran T."/>
            <person name="Druce J."/>
        </authorList>
    </citation>
    <scope>NUCLEOTIDE SEQUENCE</scope>
    <source>
        <strain evidence="8">UCB-OBI-ISO-001</strain>
        <tissue evidence="8">Gonad</tissue>
    </source>
</reference>
<evidence type="ECO:0000256" key="6">
    <source>
        <dbReference type="SAM" id="MobiDB-lite"/>
    </source>
</evidence>
<dbReference type="PANTHER" id="PTHR33966:SF1">
    <property type="entry name" value="PROTEIN ODR-4 HOMOLOG"/>
    <property type="match status" value="1"/>
</dbReference>
<name>A0A0L8G558_OCTBM</name>
<sequence>MGRTILVDEHVQKYLEKLSSLGSWHIGLLIGQFTHQKNYVLHATVTPDPVEDEVSDMEQETPAPKKTSSKPKSLEELNDQWLATHAKQVTRMLPGGLDVLGVFAVAPLQMLSRSEQKLRQMLFAIQKLLIKAQLIFTKDFSINERVIFQMCSVTKKYTCRTLDILNLKSSLQPADWKCQQITDNWNKLETTVAIDLPIIITKQMKSSNFIKKILTGIQPFCDSVWNGMVTIGSQLRNSEQQLSSKPSCENQKIQLQNKSLNLKIYKVNLLLPHEDNQSAVAITECSSSLWIRGVMTICAYVNPKATVQEGIQVVKCDIIRSLVSRCELLCEDIDVIEEDAATKTVFDTPVRVFGTLPDRPFQFCDYMFQDEEIEETINRFQELLDVTLTEPCLQFNCERIPVDDDIEKRQKSSAFQSTSNVPIYLSKTSTAKYYMSAVVAAIVAATASISFFFYDKV</sequence>
<feature type="transmembrane region" description="Helical" evidence="7">
    <location>
        <begin position="433"/>
        <end position="454"/>
    </location>
</feature>
<dbReference type="EMBL" id="KQ423808">
    <property type="protein sequence ID" value="KOF72156.1"/>
    <property type="molecule type" value="Genomic_DNA"/>
</dbReference>
<comment type="similarity">
    <text evidence="2">Belongs to the ODR-4 family.</text>
</comment>
<evidence type="ECO:0000256" key="1">
    <source>
        <dbReference type="ARBA" id="ARBA00004370"/>
    </source>
</evidence>